<dbReference type="SUPFAM" id="SSF47384">
    <property type="entry name" value="Homodimeric domain of signal transducing histidine kinase"/>
    <property type="match status" value="1"/>
</dbReference>
<dbReference type="Pfam" id="PF02518">
    <property type="entry name" value="HATPase_c"/>
    <property type="match status" value="1"/>
</dbReference>
<dbReference type="PANTHER" id="PTHR43304:SF1">
    <property type="entry name" value="PAC DOMAIN-CONTAINING PROTEIN"/>
    <property type="match status" value="1"/>
</dbReference>
<dbReference type="RefSeq" id="WP_378017260.1">
    <property type="nucleotide sequence ID" value="NZ_JBHSKT010000005.1"/>
</dbReference>
<dbReference type="InterPro" id="IPR036097">
    <property type="entry name" value="HisK_dim/P_sf"/>
</dbReference>
<organism evidence="8 9">
    <name type="scientific">Adhaeribacter terreus</name>
    <dbReference type="NCBI Taxonomy" id="529703"/>
    <lineage>
        <taxon>Bacteria</taxon>
        <taxon>Pseudomonadati</taxon>
        <taxon>Bacteroidota</taxon>
        <taxon>Cytophagia</taxon>
        <taxon>Cytophagales</taxon>
        <taxon>Hymenobacteraceae</taxon>
        <taxon>Adhaeribacter</taxon>
    </lineage>
</organism>
<evidence type="ECO:0000256" key="3">
    <source>
        <dbReference type="ARBA" id="ARBA00022553"/>
    </source>
</evidence>
<dbReference type="SMART" id="SM00387">
    <property type="entry name" value="HATPase_c"/>
    <property type="match status" value="1"/>
</dbReference>
<reference evidence="9" key="1">
    <citation type="journal article" date="2019" name="Int. J. Syst. Evol. Microbiol.">
        <title>The Global Catalogue of Microorganisms (GCM) 10K type strain sequencing project: providing services to taxonomists for standard genome sequencing and annotation.</title>
        <authorList>
            <consortium name="The Broad Institute Genomics Platform"/>
            <consortium name="The Broad Institute Genome Sequencing Center for Infectious Disease"/>
            <person name="Wu L."/>
            <person name="Ma J."/>
        </authorList>
    </citation>
    <scope>NUCLEOTIDE SEQUENCE [LARGE SCALE GENOMIC DNA]</scope>
    <source>
        <strain evidence="9">KACC 12602</strain>
    </source>
</reference>
<keyword evidence="5" id="KW-0418">Kinase</keyword>
<keyword evidence="3" id="KW-0597">Phosphoprotein</keyword>
<proteinExistence type="predicted"/>
<keyword evidence="9" id="KW-1185">Reference proteome</keyword>
<evidence type="ECO:0000259" key="7">
    <source>
        <dbReference type="PROSITE" id="PS50112"/>
    </source>
</evidence>
<dbReference type="PANTHER" id="PTHR43304">
    <property type="entry name" value="PHYTOCHROME-LIKE PROTEIN CPH1"/>
    <property type="match status" value="1"/>
</dbReference>
<dbReference type="InterPro" id="IPR052162">
    <property type="entry name" value="Sensor_kinase/Photoreceptor"/>
</dbReference>
<dbReference type="Gene3D" id="3.30.565.10">
    <property type="entry name" value="Histidine kinase-like ATPase, C-terminal domain"/>
    <property type="match status" value="1"/>
</dbReference>
<dbReference type="EC" id="2.7.13.3" evidence="2"/>
<dbReference type="PROSITE" id="PS50112">
    <property type="entry name" value="PAS"/>
    <property type="match status" value="1"/>
</dbReference>
<evidence type="ECO:0000256" key="5">
    <source>
        <dbReference type="ARBA" id="ARBA00022777"/>
    </source>
</evidence>
<dbReference type="EMBL" id="JBHSKT010000005">
    <property type="protein sequence ID" value="MFC5270890.1"/>
    <property type="molecule type" value="Genomic_DNA"/>
</dbReference>
<comment type="catalytic activity">
    <reaction evidence="1">
        <text>ATP + protein L-histidine = ADP + protein N-phospho-L-histidine.</text>
        <dbReference type="EC" id="2.7.13.3"/>
    </reaction>
</comment>
<dbReference type="Gene3D" id="3.30.450.20">
    <property type="entry name" value="PAS domain"/>
    <property type="match status" value="1"/>
</dbReference>
<dbReference type="InterPro" id="IPR003594">
    <property type="entry name" value="HATPase_dom"/>
</dbReference>
<dbReference type="CDD" id="cd00130">
    <property type="entry name" value="PAS"/>
    <property type="match status" value="1"/>
</dbReference>
<protein>
    <recommendedName>
        <fullName evidence="2">histidine kinase</fullName>
        <ecNumber evidence="2">2.7.13.3</ecNumber>
    </recommendedName>
</protein>
<keyword evidence="4" id="KW-0808">Transferase</keyword>
<dbReference type="InterPro" id="IPR005467">
    <property type="entry name" value="His_kinase_dom"/>
</dbReference>
<evidence type="ECO:0000313" key="9">
    <source>
        <dbReference type="Proteomes" id="UP001596161"/>
    </source>
</evidence>
<evidence type="ECO:0000256" key="1">
    <source>
        <dbReference type="ARBA" id="ARBA00000085"/>
    </source>
</evidence>
<dbReference type="SMART" id="SM00091">
    <property type="entry name" value="PAS"/>
    <property type="match status" value="1"/>
</dbReference>
<dbReference type="InterPro" id="IPR035965">
    <property type="entry name" value="PAS-like_dom_sf"/>
</dbReference>
<dbReference type="PRINTS" id="PR00344">
    <property type="entry name" value="BCTRLSENSOR"/>
</dbReference>
<comment type="caution">
    <text evidence="8">The sequence shown here is derived from an EMBL/GenBank/DDBJ whole genome shotgun (WGS) entry which is preliminary data.</text>
</comment>
<dbReference type="Proteomes" id="UP001596161">
    <property type="component" value="Unassembled WGS sequence"/>
</dbReference>
<dbReference type="NCBIfam" id="TIGR00229">
    <property type="entry name" value="sensory_box"/>
    <property type="match status" value="1"/>
</dbReference>
<dbReference type="PROSITE" id="PS50109">
    <property type="entry name" value="HIS_KIN"/>
    <property type="match status" value="1"/>
</dbReference>
<name>A0ABW0EE59_9BACT</name>
<dbReference type="SUPFAM" id="SSF55874">
    <property type="entry name" value="ATPase domain of HSP90 chaperone/DNA topoisomerase II/histidine kinase"/>
    <property type="match status" value="1"/>
</dbReference>
<dbReference type="SUPFAM" id="SSF55785">
    <property type="entry name" value="PYP-like sensor domain (PAS domain)"/>
    <property type="match status" value="1"/>
</dbReference>
<gene>
    <name evidence="8" type="ORF">ACFPIB_09730</name>
</gene>
<evidence type="ECO:0000313" key="8">
    <source>
        <dbReference type="EMBL" id="MFC5270890.1"/>
    </source>
</evidence>
<dbReference type="InterPro" id="IPR003661">
    <property type="entry name" value="HisK_dim/P_dom"/>
</dbReference>
<sequence length="362" mass="40211">MLSINTTLQAAIDLLPDAVIVVNKDIKIVAANPQVFEIFGYHPQELEQQNLNLLIPERFRVRHDMHFRHYFEAPAKRRMGSGFDLFGLRKNGKELDVDIALAPVNISGQLMVMAIIRDITPLKELDRQLLKKNEELSLTNTKLERQGYVIAHDLKSPLLNLQALISLLKRELGNDLPPKVAGYAKLLDVVTISMMNLINGVTQYSTTSFKDTSEEDVNLNDIVNEVRQLVNFPPGFKMEVKGKLPIIRGNKTKILQVFLNLVNNAVKYNDKPEGLVEIGAKASDKVCLINVADNGPGVLPELRGKVFELFRKGAIEKEGSQGIGLAVVKKIIEDRGGHIMVDSSPLGGANFVFSWPAQGEES</sequence>
<evidence type="ECO:0000256" key="2">
    <source>
        <dbReference type="ARBA" id="ARBA00012438"/>
    </source>
</evidence>
<dbReference type="InterPro" id="IPR036890">
    <property type="entry name" value="HATPase_C_sf"/>
</dbReference>
<dbReference type="InterPro" id="IPR004358">
    <property type="entry name" value="Sig_transdc_His_kin-like_C"/>
</dbReference>
<evidence type="ECO:0000256" key="4">
    <source>
        <dbReference type="ARBA" id="ARBA00022679"/>
    </source>
</evidence>
<evidence type="ECO:0000259" key="6">
    <source>
        <dbReference type="PROSITE" id="PS50109"/>
    </source>
</evidence>
<dbReference type="Gene3D" id="1.10.287.130">
    <property type="match status" value="1"/>
</dbReference>
<accession>A0ABW0EE59</accession>
<feature type="domain" description="PAS" evidence="7">
    <location>
        <begin position="4"/>
        <end position="57"/>
    </location>
</feature>
<feature type="domain" description="Histidine kinase" evidence="6">
    <location>
        <begin position="149"/>
        <end position="359"/>
    </location>
</feature>
<dbReference type="Pfam" id="PF13426">
    <property type="entry name" value="PAS_9"/>
    <property type="match status" value="1"/>
</dbReference>
<dbReference type="InterPro" id="IPR000014">
    <property type="entry name" value="PAS"/>
</dbReference>
<dbReference type="CDD" id="cd00082">
    <property type="entry name" value="HisKA"/>
    <property type="match status" value="1"/>
</dbReference>